<dbReference type="SMART" id="SM00344">
    <property type="entry name" value="HTH_ASNC"/>
    <property type="match status" value="1"/>
</dbReference>
<sequence>MNDIDQKILNYIQANGRLSIKKLSEELFITPPAVSQRLKKLEDAGYIQGYGAKLDYPKVGLKIKAFVNLEVSPDQKPKFYDFIATVPNVLECDCITGPYSMLLKVVFQSTQALDDLINELHKFGSTNTQIVFSTPKEDRGYYFK</sequence>
<dbReference type="Gene3D" id="3.30.70.920">
    <property type="match status" value="1"/>
</dbReference>
<keyword evidence="2" id="KW-0238">DNA-binding</keyword>
<accession>A0ABW9P6J1</accession>
<dbReference type="InterPro" id="IPR011991">
    <property type="entry name" value="ArsR-like_HTH"/>
</dbReference>
<keyword evidence="6" id="KW-1185">Reference proteome</keyword>
<dbReference type="SUPFAM" id="SSF46785">
    <property type="entry name" value="Winged helix' DNA-binding domain"/>
    <property type="match status" value="1"/>
</dbReference>
<dbReference type="InterPro" id="IPR019887">
    <property type="entry name" value="Tscrpt_reg_AsnC/Lrp_C"/>
</dbReference>
<evidence type="ECO:0000256" key="3">
    <source>
        <dbReference type="ARBA" id="ARBA00023163"/>
    </source>
</evidence>
<organism evidence="5 6">
    <name type="scientific">Companilactobacillus mishanensis</name>
    <dbReference type="NCBI Taxonomy" id="2486008"/>
    <lineage>
        <taxon>Bacteria</taxon>
        <taxon>Bacillati</taxon>
        <taxon>Bacillota</taxon>
        <taxon>Bacilli</taxon>
        <taxon>Lactobacillales</taxon>
        <taxon>Lactobacillaceae</taxon>
        <taxon>Companilactobacillus</taxon>
    </lineage>
</organism>
<dbReference type="InterPro" id="IPR000485">
    <property type="entry name" value="AsnC-type_HTH_dom"/>
</dbReference>
<evidence type="ECO:0000256" key="2">
    <source>
        <dbReference type="ARBA" id="ARBA00023125"/>
    </source>
</evidence>
<dbReference type="PROSITE" id="PS50956">
    <property type="entry name" value="HTH_ASNC_2"/>
    <property type="match status" value="1"/>
</dbReference>
<dbReference type="InterPro" id="IPR011008">
    <property type="entry name" value="Dimeric_a/b-barrel"/>
</dbReference>
<evidence type="ECO:0000256" key="1">
    <source>
        <dbReference type="ARBA" id="ARBA00023015"/>
    </source>
</evidence>
<evidence type="ECO:0000313" key="6">
    <source>
        <dbReference type="Proteomes" id="UP000436655"/>
    </source>
</evidence>
<dbReference type="Proteomes" id="UP000436655">
    <property type="component" value="Unassembled WGS sequence"/>
</dbReference>
<dbReference type="PANTHER" id="PTHR30154">
    <property type="entry name" value="LEUCINE-RESPONSIVE REGULATORY PROTEIN"/>
    <property type="match status" value="1"/>
</dbReference>
<dbReference type="RefSeq" id="WP_153454189.1">
    <property type="nucleotide sequence ID" value="NZ_VDFL01000003.1"/>
</dbReference>
<gene>
    <name evidence="5" type="ORF">FHL03_05075</name>
</gene>
<keyword evidence="3" id="KW-0804">Transcription</keyword>
<dbReference type="PANTHER" id="PTHR30154:SF53">
    <property type="entry name" value="HTH-TYPE TRANSCRIPTIONAL REGULATOR LRPC"/>
    <property type="match status" value="1"/>
</dbReference>
<comment type="caution">
    <text evidence="5">The sequence shown here is derived from an EMBL/GenBank/DDBJ whole genome shotgun (WGS) entry which is preliminary data.</text>
</comment>
<proteinExistence type="predicted"/>
<dbReference type="InterPro" id="IPR019888">
    <property type="entry name" value="Tscrpt_reg_AsnC-like"/>
</dbReference>
<dbReference type="Pfam" id="PF01037">
    <property type="entry name" value="AsnC_trans_reg"/>
    <property type="match status" value="1"/>
</dbReference>
<dbReference type="PRINTS" id="PR00033">
    <property type="entry name" value="HTHASNC"/>
</dbReference>
<dbReference type="SUPFAM" id="SSF54909">
    <property type="entry name" value="Dimeric alpha+beta barrel"/>
    <property type="match status" value="1"/>
</dbReference>
<dbReference type="CDD" id="cd00090">
    <property type="entry name" value="HTH_ARSR"/>
    <property type="match status" value="1"/>
</dbReference>
<dbReference type="InterPro" id="IPR036390">
    <property type="entry name" value="WH_DNA-bd_sf"/>
</dbReference>
<keyword evidence="1" id="KW-0805">Transcription regulation</keyword>
<feature type="domain" description="HTH asnC-type" evidence="4">
    <location>
        <begin position="1"/>
        <end position="62"/>
    </location>
</feature>
<name>A0ABW9P6J1_9LACO</name>
<reference evidence="5 6" key="1">
    <citation type="journal article" date="2019" name="Syst. Appl. Microbiol.">
        <title>Polyphasic characterization of two novel Lactobacillus spp. isolated from blown salami packages: Description of Lactobacillus halodurans sp. nov. and Lactobacillus salsicarnum sp. nov.</title>
        <authorList>
            <person name="Schuster J.A."/>
            <person name="Klingl A."/>
            <person name="Vogel R.F."/>
            <person name="Ehrmann M.A."/>
        </authorList>
    </citation>
    <scope>NUCLEOTIDE SEQUENCE [LARGE SCALE GENOMIC DNA]</scope>
    <source>
        <strain evidence="5 6">TMW 1.2098</strain>
    </source>
</reference>
<dbReference type="Gene3D" id="1.10.10.10">
    <property type="entry name" value="Winged helix-like DNA-binding domain superfamily/Winged helix DNA-binding domain"/>
    <property type="match status" value="1"/>
</dbReference>
<evidence type="ECO:0000259" key="4">
    <source>
        <dbReference type="PROSITE" id="PS50956"/>
    </source>
</evidence>
<dbReference type="Pfam" id="PF13412">
    <property type="entry name" value="HTH_24"/>
    <property type="match status" value="1"/>
</dbReference>
<dbReference type="EMBL" id="VDFN01000003">
    <property type="protein sequence ID" value="MQS44855.1"/>
    <property type="molecule type" value="Genomic_DNA"/>
</dbReference>
<dbReference type="InterPro" id="IPR036388">
    <property type="entry name" value="WH-like_DNA-bd_sf"/>
</dbReference>
<evidence type="ECO:0000313" key="5">
    <source>
        <dbReference type="EMBL" id="MQS44855.1"/>
    </source>
</evidence>
<protein>
    <submittedName>
        <fullName evidence="5">Lrp/AsnC family transcriptional regulator</fullName>
    </submittedName>
</protein>